<dbReference type="EMBL" id="DYZA01000069">
    <property type="protein sequence ID" value="HJD96740.1"/>
    <property type="molecule type" value="Genomic_DNA"/>
</dbReference>
<dbReference type="SUPFAM" id="SSF55154">
    <property type="entry name" value="CYTH-like phosphatases"/>
    <property type="match status" value="1"/>
</dbReference>
<evidence type="ECO:0000313" key="4">
    <source>
        <dbReference type="Proteomes" id="UP000698963"/>
    </source>
</evidence>
<dbReference type="Proteomes" id="UP000698963">
    <property type="component" value="Unassembled WGS sequence"/>
</dbReference>
<name>A0A921DQQ2_9BACT</name>
<dbReference type="InterPro" id="IPR012042">
    <property type="entry name" value="NeuTTM/CthTTM-like"/>
</dbReference>
<dbReference type="CDD" id="cd07891">
    <property type="entry name" value="CYTH-like_CthTTM-like_1"/>
    <property type="match status" value="1"/>
</dbReference>
<dbReference type="RefSeq" id="WP_304121257.1">
    <property type="nucleotide sequence ID" value="NZ_DYZA01000069.1"/>
</dbReference>
<dbReference type="SMART" id="SM01118">
    <property type="entry name" value="CYTH"/>
    <property type="match status" value="1"/>
</dbReference>
<dbReference type="AlphaFoldDB" id="A0A921DQQ2"/>
<dbReference type="Gene3D" id="2.40.320.10">
    <property type="entry name" value="Hypothetical Protein Pfu-838710-001"/>
    <property type="match status" value="1"/>
</dbReference>
<dbReference type="PANTHER" id="PTHR40114">
    <property type="entry name" value="SLR0698 PROTEIN"/>
    <property type="match status" value="1"/>
</dbReference>
<proteinExistence type="predicted"/>
<comment type="caution">
    <text evidence="3">The sequence shown here is derived from an EMBL/GenBank/DDBJ whole genome shotgun (WGS) entry which is preliminary data.</text>
</comment>
<feature type="active site" description="Proton acceptor" evidence="1">
    <location>
        <position position="30"/>
    </location>
</feature>
<dbReference type="Pfam" id="PF01928">
    <property type="entry name" value="CYTH"/>
    <property type="match status" value="1"/>
</dbReference>
<reference evidence="3" key="1">
    <citation type="journal article" date="2021" name="PeerJ">
        <title>Extensive microbial diversity within the chicken gut microbiome revealed by metagenomics and culture.</title>
        <authorList>
            <person name="Gilroy R."/>
            <person name="Ravi A."/>
            <person name="Getino M."/>
            <person name="Pursley I."/>
            <person name="Horton D.L."/>
            <person name="Alikhan N.F."/>
            <person name="Baker D."/>
            <person name="Gharbi K."/>
            <person name="Hall N."/>
            <person name="Watson M."/>
            <person name="Adriaenssens E.M."/>
            <person name="Foster-Nyarko E."/>
            <person name="Jarju S."/>
            <person name="Secka A."/>
            <person name="Antonio M."/>
            <person name="Oren A."/>
            <person name="Chaudhuri R.R."/>
            <person name="La Ragione R."/>
            <person name="Hildebrand F."/>
            <person name="Pallen M.J."/>
        </authorList>
    </citation>
    <scope>NUCLEOTIDE SEQUENCE</scope>
    <source>
        <strain evidence="3">ChiGjej2B2-19336</strain>
    </source>
</reference>
<organism evidence="3 4">
    <name type="scientific">Mailhella massiliensis</name>
    <dbReference type="NCBI Taxonomy" id="1903261"/>
    <lineage>
        <taxon>Bacteria</taxon>
        <taxon>Pseudomonadati</taxon>
        <taxon>Thermodesulfobacteriota</taxon>
        <taxon>Desulfovibrionia</taxon>
        <taxon>Desulfovibrionales</taxon>
        <taxon>Desulfovibrionaceae</taxon>
        <taxon>Mailhella</taxon>
    </lineage>
</organism>
<dbReference type="InterPro" id="IPR033469">
    <property type="entry name" value="CYTH-like_dom_sf"/>
</dbReference>
<reference evidence="3" key="2">
    <citation type="submission" date="2021-09" db="EMBL/GenBank/DDBJ databases">
        <authorList>
            <person name="Gilroy R."/>
        </authorList>
    </citation>
    <scope>NUCLEOTIDE SEQUENCE</scope>
    <source>
        <strain evidence="3">ChiGjej2B2-19336</strain>
    </source>
</reference>
<feature type="domain" description="CYTH" evidence="2">
    <location>
        <begin position="3"/>
        <end position="149"/>
    </location>
</feature>
<dbReference type="InterPro" id="IPR023577">
    <property type="entry name" value="CYTH_domain"/>
</dbReference>
<accession>A0A921DQQ2</accession>
<sequence length="166" mass="18942">MKQQEIERKFLVAGEGWRGLGEGVPYRQGYIARTQDRTVRVRVAGDKGYLTIKYRGEGIARSEFEYDIPLEEAQALLDGLAPGEIIEKLRYTFEYEGDVWEVDEFLGANEGLIVAEIELDAEDQAFSRPPWLGEEVSKVSRYLNVELSRLPYTAWNKESQSEGENS</sequence>
<dbReference type="PANTHER" id="PTHR40114:SF1">
    <property type="entry name" value="SLR0698 PROTEIN"/>
    <property type="match status" value="1"/>
</dbReference>
<gene>
    <name evidence="3" type="ORF">K8W16_03730</name>
</gene>
<evidence type="ECO:0000256" key="1">
    <source>
        <dbReference type="PIRSR" id="PIRSR016487-1"/>
    </source>
</evidence>
<protein>
    <submittedName>
        <fullName evidence="3">CYTH domain-containing protein</fullName>
    </submittedName>
</protein>
<evidence type="ECO:0000259" key="2">
    <source>
        <dbReference type="PROSITE" id="PS51707"/>
    </source>
</evidence>
<evidence type="ECO:0000313" key="3">
    <source>
        <dbReference type="EMBL" id="HJD96740.1"/>
    </source>
</evidence>
<dbReference type="PIRSF" id="PIRSF016487">
    <property type="entry name" value="CYTH_UCP016487"/>
    <property type="match status" value="1"/>
</dbReference>
<dbReference type="PROSITE" id="PS51707">
    <property type="entry name" value="CYTH"/>
    <property type="match status" value="1"/>
</dbReference>